<evidence type="ECO:0000256" key="1">
    <source>
        <dbReference type="SAM" id="MobiDB-lite"/>
    </source>
</evidence>
<accession>A0A9W6QUJ2</accession>
<feature type="compositionally biased region" description="Low complexity" evidence="1">
    <location>
        <begin position="1"/>
        <end position="11"/>
    </location>
</feature>
<sequence>MATTVPGATDDPAPPPPPGIVVGNSHNRSTPAPVVCQTRHVLTCYEFFYGTRTPAPVVV</sequence>
<gene>
    <name evidence="2" type="ORF">Aglo03_56380</name>
</gene>
<comment type="caution">
    <text evidence="2">The sequence shown here is derived from an EMBL/GenBank/DDBJ whole genome shotgun (WGS) entry which is preliminary data.</text>
</comment>
<organism evidence="2 3">
    <name type="scientific">Actinokineospora globicatena</name>
    <dbReference type="NCBI Taxonomy" id="103729"/>
    <lineage>
        <taxon>Bacteria</taxon>
        <taxon>Bacillati</taxon>
        <taxon>Actinomycetota</taxon>
        <taxon>Actinomycetes</taxon>
        <taxon>Pseudonocardiales</taxon>
        <taxon>Pseudonocardiaceae</taxon>
        <taxon>Actinokineospora</taxon>
    </lineage>
</organism>
<dbReference type="AlphaFoldDB" id="A0A9W6QUJ2"/>
<reference evidence="2" key="1">
    <citation type="submission" date="2023-02" db="EMBL/GenBank/DDBJ databases">
        <title>Actinokineospora globicatena NBRC 15670.</title>
        <authorList>
            <person name="Ichikawa N."/>
            <person name="Sato H."/>
            <person name="Tonouchi N."/>
        </authorList>
    </citation>
    <scope>NUCLEOTIDE SEQUENCE</scope>
    <source>
        <strain evidence="2">NBRC 15670</strain>
    </source>
</reference>
<feature type="region of interest" description="Disordered" evidence="1">
    <location>
        <begin position="1"/>
        <end position="32"/>
    </location>
</feature>
<evidence type="ECO:0000313" key="2">
    <source>
        <dbReference type="EMBL" id="GLW94822.1"/>
    </source>
</evidence>
<evidence type="ECO:0000313" key="3">
    <source>
        <dbReference type="Proteomes" id="UP001165042"/>
    </source>
</evidence>
<proteinExistence type="predicted"/>
<protein>
    <submittedName>
        <fullName evidence="2">Uncharacterized protein</fullName>
    </submittedName>
</protein>
<keyword evidence="3" id="KW-1185">Reference proteome</keyword>
<name>A0A9W6QUJ2_9PSEU</name>
<dbReference type="Proteomes" id="UP001165042">
    <property type="component" value="Unassembled WGS sequence"/>
</dbReference>
<dbReference type="EMBL" id="BSSD01000010">
    <property type="protein sequence ID" value="GLW94822.1"/>
    <property type="molecule type" value="Genomic_DNA"/>
</dbReference>